<dbReference type="Pfam" id="PF13195">
    <property type="entry name" value="DUF4011"/>
    <property type="match status" value="1"/>
</dbReference>
<dbReference type="EMBL" id="JAVDVW010000002">
    <property type="protein sequence ID" value="MDR7100636.1"/>
    <property type="molecule type" value="Genomic_DNA"/>
</dbReference>
<dbReference type="InterPro" id="IPR041679">
    <property type="entry name" value="DNA2/NAM7-like_C"/>
</dbReference>
<evidence type="ECO:0000256" key="1">
    <source>
        <dbReference type="SAM" id="MobiDB-lite"/>
    </source>
</evidence>
<reference evidence="6 7" key="1">
    <citation type="submission" date="2023-07" db="EMBL/GenBank/DDBJ databases">
        <title>Sorghum-associated microbial communities from plants grown in Nebraska, USA.</title>
        <authorList>
            <person name="Schachtman D."/>
        </authorList>
    </citation>
    <scope>NUCLEOTIDE SEQUENCE [LARGE SCALE GENOMIC DNA]</scope>
    <source>
        <strain evidence="6 7">BE187</strain>
    </source>
</reference>
<dbReference type="Pfam" id="PF11784">
    <property type="entry name" value="DUF3320"/>
    <property type="match status" value="1"/>
</dbReference>
<dbReference type="PANTHER" id="PTHR10887:SF530">
    <property type="entry name" value="SUPERFAMILY I DNA HELICASES"/>
    <property type="match status" value="1"/>
</dbReference>
<dbReference type="SUPFAM" id="SSF52980">
    <property type="entry name" value="Restriction endonuclease-like"/>
    <property type="match status" value="1"/>
</dbReference>
<dbReference type="Pfam" id="PF13086">
    <property type="entry name" value="AAA_11"/>
    <property type="match status" value="2"/>
</dbReference>
<dbReference type="Gene3D" id="3.40.50.300">
    <property type="entry name" value="P-loop containing nucleotide triphosphate hydrolases"/>
    <property type="match status" value="3"/>
</dbReference>
<name>A0ABU1VT22_9GAMM</name>
<dbReference type="InterPro" id="IPR045055">
    <property type="entry name" value="DNA2/NAM7-like"/>
</dbReference>
<dbReference type="InterPro" id="IPR027417">
    <property type="entry name" value="P-loop_NTPase"/>
</dbReference>
<dbReference type="InterPro" id="IPR047187">
    <property type="entry name" value="SF1_C_Upf1"/>
</dbReference>
<evidence type="ECO:0000259" key="2">
    <source>
        <dbReference type="Pfam" id="PF11784"/>
    </source>
</evidence>
<feature type="domain" description="DNA2/NAM7 helicase-like C-terminal" evidence="4">
    <location>
        <begin position="1020"/>
        <end position="1208"/>
    </location>
</feature>
<keyword evidence="6" id="KW-0378">Hydrolase</keyword>
<dbReference type="Proteomes" id="UP001267878">
    <property type="component" value="Unassembled WGS sequence"/>
</dbReference>
<dbReference type="InterPro" id="IPR025103">
    <property type="entry name" value="DUF4011"/>
</dbReference>
<dbReference type="InterPro" id="IPR041677">
    <property type="entry name" value="DNA2/NAM7_AAA_11"/>
</dbReference>
<sequence length="1580" mass="174708">MLTIKELLQTQRRVLLDLTYRNRLLNLPKKPSNRSIVVHDELSEQIVSLLLNKKSLSFAPLPNSAEGEELTPDDLLIDDHQIVLAQPEGDDSDGLIIAARHTDLKLQTKLKSEHLQKRLLEIFYEARTMLEEQGVNVLYLAMGQLSYRERAGSDEFRQAPLLLLPVTLERKSAKDRFYLKWNEEDPQENLSLREKMRVDFGIDLPRFPEAEEFDLRAYFDAIRAAVEAQADWQVIDDAIQLGFFSFAKLLMFLDLDPAKWPEGKAIDENVLVAGLLGEGFEVHDVGLPGTASELDALIPAAQLKHIMDCDSSQALAIEAVRRGQNLVIQGPPGTGKSQTIANLIASAVTDGKKVLFVAEKMAALEVVKRRLESVHLGPLCLELHSNKSNKKAVLEELGGTLAIGRPKTVDVAGAVGQLEMLRSQLNEHARRMHLPSGPARLSPFRVVGMLSKLLPKTGRPSYRLTEAGQWTREDAEVRANTLRELCEHLPKVGDPATSAWRGVQHPPVMRHTAEDLVAATSSLAPAMDKAVVTAAALSQGLGLPAPSTLGAMAQQCAIGEKLAQAPEFDRATISSGVWSAGIDALKEAIRKGRLLADAHARRDTQVLDSAWDSDWLPQRQTIAAHGRGWLRWLNGPYRQALGQLRGIAKGDIPKAYSDRLGLLDDLIAGHKAQQVLATASPTARAAFGSVWRERATDWDLAESILAWVEQQSNAVPGVDLRQLASSVAQRSPLADLAAYARVALSACRDEFARIAAALRLDAVAAFNGRAVEQVGLGELAQRAATWPRDVDGLMVWLAYAEVMRRVDALGLAEVAATIAGDPSARTVAVDSFWTAFYLQALDEVTKQYPELANFDGRRHEQLIEQFREADRRRLAIAQVEAAEAHYQDIPRAAGGTVGTLRSEIARKRGHMALRKLFRLCGSPIQAIKPVFMMSPLSVAQFLEPGAIEFDLLVIDEASQVEPVDALGAIARCRQIVVVGDDKQLPPTSFFSRIVGGDELDELEEGAQAKDLESVLSLCAAKGLPQRMLQWHYRSRHESLIAVSNKEFYKGELFIVPSPDRERRHLGLRFHHFPEGRFDRGNTYKNHVEAVAIAQAVVDHARNHPHLTLGVGAMSVRQRQAISDEIELARRQHPELEQYIARHPHEPFFVKNLENIQGDERDVIFISIGYGRAKGDDKLYQNFGPLNADGGHRRLNVLITRARERCEVFSSIVADDIRLDERTRLGVVALKTFLKYAECGELGVPLFSGRGADSPFEEAVQDALARHGFQLDNQVGVAGFFIDLAIIDPDVPGRYLLGIECDGATYHSAPSARDRDRLRQDILETHGWAIHRIWSTDWFQRPQAELDRLLNAIAAAKSGRPLRAAVEPAQPSLPLPPEPAVQRQSARREDLPRLSEPYREASFKPGSRDLQPHEVSVGSMAFTVEQIIEAEGPIHEEEIVARVRDLWGLGRAGSRIQGAVLDALKYAMRKGELEVEDSCYHIKGSPIRLRDRSQAASRTLRKPELLPPQEVRGAILVLVRESHGMRREEVATAVSRLLGFLATSQQLRDSIEGQVDALLLDDKLVTHGGVLVAQADETSPA</sequence>
<feature type="domain" description="DUF3320" evidence="2">
    <location>
        <begin position="1411"/>
        <end position="1456"/>
    </location>
</feature>
<dbReference type="Pfam" id="PF18741">
    <property type="entry name" value="MTES_1575"/>
    <property type="match status" value="1"/>
</dbReference>
<proteinExistence type="predicted"/>
<dbReference type="RefSeq" id="WP_310055637.1">
    <property type="nucleotide sequence ID" value="NZ_JAVDVW010000002.1"/>
</dbReference>
<feature type="region of interest" description="Disordered" evidence="1">
    <location>
        <begin position="1364"/>
        <end position="1411"/>
    </location>
</feature>
<organism evidence="6 7">
    <name type="scientific">Agrilutibacter niabensis</name>
    <dbReference type="NCBI Taxonomy" id="380628"/>
    <lineage>
        <taxon>Bacteria</taxon>
        <taxon>Pseudomonadati</taxon>
        <taxon>Pseudomonadota</taxon>
        <taxon>Gammaproteobacteria</taxon>
        <taxon>Lysobacterales</taxon>
        <taxon>Lysobacteraceae</taxon>
        <taxon>Agrilutibacter</taxon>
    </lineage>
</organism>
<evidence type="ECO:0000313" key="7">
    <source>
        <dbReference type="Proteomes" id="UP001267878"/>
    </source>
</evidence>
<keyword evidence="6" id="KW-0540">Nuclease</keyword>
<feature type="domain" description="Restriction endonuclease type II-like" evidence="5">
    <location>
        <begin position="1255"/>
        <end position="1352"/>
    </location>
</feature>
<keyword evidence="6" id="KW-0255">Endonuclease</keyword>
<feature type="domain" description="DNA2/NAM7 helicase helicase" evidence="3">
    <location>
        <begin position="309"/>
        <end position="373"/>
    </location>
</feature>
<dbReference type="InterPro" id="IPR021754">
    <property type="entry name" value="DUF3320"/>
</dbReference>
<protein>
    <submittedName>
        <fullName evidence="6">Very-short-patch-repair endonuclease</fullName>
    </submittedName>
</protein>
<evidence type="ECO:0000259" key="3">
    <source>
        <dbReference type="Pfam" id="PF13086"/>
    </source>
</evidence>
<evidence type="ECO:0000313" key="6">
    <source>
        <dbReference type="EMBL" id="MDR7100636.1"/>
    </source>
</evidence>
<gene>
    <name evidence="6" type="ORF">J2X04_003017</name>
</gene>
<dbReference type="Gene3D" id="3.40.960.10">
    <property type="entry name" value="VSR Endonuclease"/>
    <property type="match status" value="1"/>
</dbReference>
<dbReference type="PANTHER" id="PTHR10887">
    <property type="entry name" value="DNA2/NAM7 HELICASE FAMILY"/>
    <property type="match status" value="1"/>
</dbReference>
<dbReference type="InterPro" id="IPR049468">
    <property type="entry name" value="Restrct_endonuc-II-like_dom"/>
</dbReference>
<evidence type="ECO:0000259" key="5">
    <source>
        <dbReference type="Pfam" id="PF18741"/>
    </source>
</evidence>
<dbReference type="SUPFAM" id="SSF52540">
    <property type="entry name" value="P-loop containing nucleoside triphosphate hydrolases"/>
    <property type="match status" value="1"/>
</dbReference>
<dbReference type="GO" id="GO:0004519">
    <property type="term" value="F:endonuclease activity"/>
    <property type="evidence" value="ECO:0007669"/>
    <property type="project" value="UniProtKB-KW"/>
</dbReference>
<keyword evidence="7" id="KW-1185">Reference proteome</keyword>
<feature type="domain" description="DNA2/NAM7 helicase helicase" evidence="3">
    <location>
        <begin position="948"/>
        <end position="988"/>
    </location>
</feature>
<evidence type="ECO:0000259" key="4">
    <source>
        <dbReference type="Pfam" id="PF13087"/>
    </source>
</evidence>
<dbReference type="CDD" id="cd18808">
    <property type="entry name" value="SF1_C_Upf1"/>
    <property type="match status" value="1"/>
</dbReference>
<dbReference type="InterPro" id="IPR011335">
    <property type="entry name" value="Restrct_endonuc-II-like"/>
</dbReference>
<comment type="caution">
    <text evidence="6">The sequence shown here is derived from an EMBL/GenBank/DDBJ whole genome shotgun (WGS) entry which is preliminary data.</text>
</comment>
<accession>A0ABU1VT22</accession>
<dbReference type="Pfam" id="PF13087">
    <property type="entry name" value="AAA_12"/>
    <property type="match status" value="1"/>
</dbReference>
<feature type="compositionally biased region" description="Basic and acidic residues" evidence="1">
    <location>
        <begin position="1385"/>
        <end position="1411"/>
    </location>
</feature>